<name>A0A1W1X024_9CLOT</name>
<keyword evidence="2" id="KW-1185">Reference proteome</keyword>
<evidence type="ECO:0000313" key="1">
    <source>
        <dbReference type="EMBL" id="SMC17193.1"/>
    </source>
</evidence>
<reference evidence="1 2" key="1">
    <citation type="submission" date="2017-04" db="EMBL/GenBank/DDBJ databases">
        <authorList>
            <person name="Afonso C.L."/>
            <person name="Miller P.J."/>
            <person name="Scott M.A."/>
            <person name="Spackman E."/>
            <person name="Goraichik I."/>
            <person name="Dimitrov K.M."/>
            <person name="Suarez D.L."/>
            <person name="Swayne D.E."/>
        </authorList>
    </citation>
    <scope>NUCLEOTIDE SEQUENCE [LARGE SCALE GENOMIC DNA]</scope>
    <source>
        <strain evidence="1 2">DSM 12555</strain>
    </source>
</reference>
<accession>A0A1W1X024</accession>
<dbReference type="NCBIfam" id="TIGR01725">
    <property type="entry name" value="phge_HK97_gp10"/>
    <property type="match status" value="1"/>
</dbReference>
<sequence>MSDEFDLSQGIQGAINALNEAQKKIEKSMLNKMEKALGVIQKDAKKNAPVDNGPLRAGIDHKKEVVGDEIIGTIGVGGPANEYAVYVHQGTGIYAVNGDGRQKVPWIYKDPLTGKFYSTKGIKPNPFLQKAIDDNKGKLDNIFGEQDLK</sequence>
<dbReference type="RefSeq" id="WP_084113461.1">
    <property type="nucleotide sequence ID" value="NZ_FWXH01000002.1"/>
</dbReference>
<dbReference type="STRING" id="1121291.SAMN02745134_00255"/>
<dbReference type="Pfam" id="PF04883">
    <property type="entry name" value="HK97-gp10_like"/>
    <property type="match status" value="1"/>
</dbReference>
<organism evidence="1 2">
    <name type="scientific">Clostridium acidisoli DSM 12555</name>
    <dbReference type="NCBI Taxonomy" id="1121291"/>
    <lineage>
        <taxon>Bacteria</taxon>
        <taxon>Bacillati</taxon>
        <taxon>Bacillota</taxon>
        <taxon>Clostridia</taxon>
        <taxon>Eubacteriales</taxon>
        <taxon>Clostridiaceae</taxon>
        <taxon>Clostridium</taxon>
    </lineage>
</organism>
<protein>
    <submittedName>
        <fullName evidence="1">Phage protein, HK97 gp10 family</fullName>
    </submittedName>
</protein>
<dbReference type="Proteomes" id="UP000192468">
    <property type="component" value="Unassembled WGS sequence"/>
</dbReference>
<dbReference type="InterPro" id="IPR010064">
    <property type="entry name" value="HK97-gp10_tail"/>
</dbReference>
<dbReference type="OrthoDB" id="4457835at2"/>
<gene>
    <name evidence="1" type="ORF">SAMN02745134_00255</name>
</gene>
<dbReference type="EMBL" id="FWXH01000002">
    <property type="protein sequence ID" value="SMC17193.1"/>
    <property type="molecule type" value="Genomic_DNA"/>
</dbReference>
<dbReference type="AlphaFoldDB" id="A0A1W1X024"/>
<evidence type="ECO:0000313" key="2">
    <source>
        <dbReference type="Proteomes" id="UP000192468"/>
    </source>
</evidence>
<proteinExistence type="predicted"/>